<evidence type="ECO:0000256" key="1">
    <source>
        <dbReference type="SAM" id="MobiDB-lite"/>
    </source>
</evidence>
<protein>
    <submittedName>
        <fullName evidence="2">Uncharacterized protein</fullName>
    </submittedName>
</protein>
<name>A0A4S4L7F9_9AGAM</name>
<feature type="compositionally biased region" description="Polar residues" evidence="1">
    <location>
        <begin position="58"/>
        <end position="83"/>
    </location>
</feature>
<dbReference type="Proteomes" id="UP000310158">
    <property type="component" value="Unassembled WGS sequence"/>
</dbReference>
<reference evidence="2 3" key="1">
    <citation type="submission" date="2019-02" db="EMBL/GenBank/DDBJ databases">
        <title>Genome sequencing of the rare red list fungi Bondarzewia mesenterica.</title>
        <authorList>
            <person name="Buettner E."/>
            <person name="Kellner H."/>
        </authorList>
    </citation>
    <scope>NUCLEOTIDE SEQUENCE [LARGE SCALE GENOMIC DNA]</scope>
    <source>
        <strain evidence="2 3">DSM 108281</strain>
    </source>
</reference>
<proteinExistence type="predicted"/>
<sequence length="204" mass="22960">MSYPTTSYPSQPTTSRSQQPSSHGVAPRPTRGHQHPQSLPQSRITPPVQYPVHDRSHQSTVQSNRDNLYSPTYRSNSDGTSRATPEHIQSRQPAVATPRHSHELKQSDSHPVIQPRGINGPPKRKRYDGENAVYRLPVAPQTGGESSQSRMRGGDPHASTGSGQNEANNREHENVYGVHVPENTFWTIEQDLRKWKERQSPQRK</sequence>
<organism evidence="2 3">
    <name type="scientific">Bondarzewia mesenterica</name>
    <dbReference type="NCBI Taxonomy" id="1095465"/>
    <lineage>
        <taxon>Eukaryota</taxon>
        <taxon>Fungi</taxon>
        <taxon>Dikarya</taxon>
        <taxon>Basidiomycota</taxon>
        <taxon>Agaricomycotina</taxon>
        <taxon>Agaricomycetes</taxon>
        <taxon>Russulales</taxon>
        <taxon>Bondarzewiaceae</taxon>
        <taxon>Bondarzewia</taxon>
    </lineage>
</organism>
<evidence type="ECO:0000313" key="3">
    <source>
        <dbReference type="Proteomes" id="UP000310158"/>
    </source>
</evidence>
<feature type="compositionally biased region" description="Polar residues" evidence="1">
    <location>
        <begin position="35"/>
        <end position="44"/>
    </location>
</feature>
<evidence type="ECO:0000313" key="2">
    <source>
        <dbReference type="EMBL" id="THH05580.1"/>
    </source>
</evidence>
<comment type="caution">
    <text evidence="2">The sequence shown here is derived from an EMBL/GenBank/DDBJ whole genome shotgun (WGS) entry which is preliminary data.</text>
</comment>
<gene>
    <name evidence="2" type="ORF">EW146_g9866</name>
</gene>
<accession>A0A4S4L7F9</accession>
<dbReference type="AlphaFoldDB" id="A0A4S4L7F9"/>
<keyword evidence="3" id="KW-1185">Reference proteome</keyword>
<dbReference type="EMBL" id="SGPL01000989">
    <property type="protein sequence ID" value="THH05580.1"/>
    <property type="molecule type" value="Genomic_DNA"/>
</dbReference>
<feature type="compositionally biased region" description="Low complexity" evidence="1">
    <location>
        <begin position="1"/>
        <end position="22"/>
    </location>
</feature>
<feature type="region of interest" description="Disordered" evidence="1">
    <location>
        <begin position="1"/>
        <end position="183"/>
    </location>
</feature>